<feature type="transmembrane region" description="Helical" evidence="10">
    <location>
        <begin position="47"/>
        <end position="67"/>
    </location>
</feature>
<accession>A0A6J2SRS7</accession>
<protein>
    <submittedName>
        <fullName evidence="13">Calcium uptake protein 2, mitochondrial isoform X1</fullName>
    </submittedName>
</protein>
<keyword evidence="4" id="KW-0999">Mitochondrion inner membrane</keyword>
<evidence type="ECO:0000259" key="11">
    <source>
        <dbReference type="PROSITE" id="PS50222"/>
    </source>
</evidence>
<evidence type="ECO:0000256" key="5">
    <source>
        <dbReference type="ARBA" id="ARBA00022837"/>
    </source>
</evidence>
<dbReference type="SUPFAM" id="SSF47473">
    <property type="entry name" value="EF-hand"/>
    <property type="match status" value="2"/>
</dbReference>
<evidence type="ECO:0000256" key="2">
    <source>
        <dbReference type="ARBA" id="ARBA00004569"/>
    </source>
</evidence>
<name>A0A6J2SRS7_DROHY</name>
<dbReference type="InterPro" id="IPR002048">
    <property type="entry name" value="EF_hand_dom"/>
</dbReference>
<evidence type="ECO:0000256" key="10">
    <source>
        <dbReference type="SAM" id="Phobius"/>
    </source>
</evidence>
<evidence type="ECO:0000256" key="7">
    <source>
        <dbReference type="ARBA" id="ARBA00023128"/>
    </source>
</evidence>
<dbReference type="PANTHER" id="PTHR12294">
    <property type="entry name" value="EF HAND DOMAIN FAMILY A1,A2-RELATED"/>
    <property type="match status" value="1"/>
</dbReference>
<feature type="compositionally biased region" description="Basic and acidic residues" evidence="9">
    <location>
        <begin position="284"/>
        <end position="296"/>
    </location>
</feature>
<organism evidence="12 13">
    <name type="scientific">Drosophila hydei</name>
    <name type="common">Fruit fly</name>
    <dbReference type="NCBI Taxonomy" id="7224"/>
    <lineage>
        <taxon>Eukaryota</taxon>
        <taxon>Metazoa</taxon>
        <taxon>Ecdysozoa</taxon>
        <taxon>Arthropoda</taxon>
        <taxon>Hexapoda</taxon>
        <taxon>Insecta</taxon>
        <taxon>Pterygota</taxon>
        <taxon>Neoptera</taxon>
        <taxon>Endopterygota</taxon>
        <taxon>Diptera</taxon>
        <taxon>Brachycera</taxon>
        <taxon>Muscomorpha</taxon>
        <taxon>Ephydroidea</taxon>
        <taxon>Drosophilidae</taxon>
        <taxon>Drosophila</taxon>
    </lineage>
</organism>
<evidence type="ECO:0000256" key="3">
    <source>
        <dbReference type="ARBA" id="ARBA00022737"/>
    </source>
</evidence>
<dbReference type="InterPro" id="IPR039800">
    <property type="entry name" value="MICU1/2/3"/>
</dbReference>
<dbReference type="AlphaFoldDB" id="A0A6J2SRS7"/>
<feature type="compositionally biased region" description="Acidic residues" evidence="9">
    <location>
        <begin position="274"/>
        <end position="283"/>
    </location>
</feature>
<evidence type="ECO:0000313" key="12">
    <source>
        <dbReference type="Proteomes" id="UP000504633"/>
    </source>
</evidence>
<dbReference type="PROSITE" id="PS50222">
    <property type="entry name" value="EF_HAND_2"/>
    <property type="match status" value="2"/>
</dbReference>
<gene>
    <name evidence="13" type="primary">LOC111596689</name>
</gene>
<evidence type="ECO:0000256" key="1">
    <source>
        <dbReference type="ARBA" id="ARBA00004273"/>
    </source>
</evidence>
<dbReference type="PANTHER" id="PTHR12294:SF13">
    <property type="entry name" value="MITOCHONDRIAL CALCIUM UPTAKE 3, ISOFORM D"/>
    <property type="match status" value="1"/>
</dbReference>
<evidence type="ECO:0000256" key="6">
    <source>
        <dbReference type="ARBA" id="ARBA00022946"/>
    </source>
</evidence>
<keyword evidence="3" id="KW-0677">Repeat</keyword>
<dbReference type="InterPro" id="IPR011992">
    <property type="entry name" value="EF-hand-dom_pair"/>
</dbReference>
<keyword evidence="10" id="KW-1133">Transmembrane helix</keyword>
<dbReference type="GO" id="GO:0051560">
    <property type="term" value="P:mitochondrial calcium ion homeostasis"/>
    <property type="evidence" value="ECO:0007669"/>
    <property type="project" value="TreeGrafter"/>
</dbReference>
<dbReference type="RefSeq" id="XP_030078659.1">
    <property type="nucleotide sequence ID" value="XM_030222799.1"/>
</dbReference>
<evidence type="ECO:0000256" key="9">
    <source>
        <dbReference type="SAM" id="MobiDB-lite"/>
    </source>
</evidence>
<reference evidence="13" key="1">
    <citation type="submission" date="2025-08" db="UniProtKB">
        <authorList>
            <consortium name="RefSeq"/>
        </authorList>
    </citation>
    <scope>IDENTIFICATION</scope>
    <source>
        <strain evidence="13">15085-1641.00</strain>
        <tissue evidence="13">Whole body</tissue>
    </source>
</reference>
<keyword evidence="6" id="KW-0809">Transit peptide</keyword>
<comment type="subcellular location">
    <subcellularLocation>
        <location evidence="1">Mitochondrion inner membrane</location>
    </subcellularLocation>
    <subcellularLocation>
        <location evidence="2">Mitochondrion intermembrane space</location>
    </subcellularLocation>
</comment>
<dbReference type="KEGG" id="dhe:111596689"/>
<dbReference type="SMART" id="SM00054">
    <property type="entry name" value="EFh"/>
    <property type="match status" value="2"/>
</dbReference>
<dbReference type="PROSITE" id="PS00018">
    <property type="entry name" value="EF_HAND_1"/>
    <property type="match status" value="1"/>
</dbReference>
<dbReference type="OrthoDB" id="5859791at2759"/>
<keyword evidence="10" id="KW-0812">Transmembrane</keyword>
<feature type="domain" description="EF-hand" evidence="11">
    <location>
        <begin position="184"/>
        <end position="219"/>
    </location>
</feature>
<dbReference type="GeneID" id="111596689"/>
<dbReference type="GO" id="GO:0005758">
    <property type="term" value="C:mitochondrial intermembrane space"/>
    <property type="evidence" value="ECO:0007669"/>
    <property type="project" value="UniProtKB-SubCell"/>
</dbReference>
<keyword evidence="12" id="KW-1185">Reference proteome</keyword>
<evidence type="ECO:0000256" key="8">
    <source>
        <dbReference type="ARBA" id="ARBA00023136"/>
    </source>
</evidence>
<dbReference type="Gene3D" id="1.10.238.10">
    <property type="entry name" value="EF-hand"/>
    <property type="match status" value="2"/>
</dbReference>
<dbReference type="GO" id="GO:0036444">
    <property type="term" value="P:calcium import into the mitochondrion"/>
    <property type="evidence" value="ECO:0007669"/>
    <property type="project" value="UniProtKB-ARBA"/>
</dbReference>
<sequence length="526" mass="61275">MAKVVARLTVNAFLTQQHSATVYKSCFRNASTRLTNKYQPRNNTRRLMVLVGGSFVSLAALTAIIRLRSAANTANAMRKKSLHRDDTDLENVKLTARERRFIKFASVEYENQLYMTPQDFLESVVEQEPRPRLKRRALSTDEVEKYKDQTPAVKKGSSHLFRNLRDKGIVSYTEYLFLLSVLTKPKSGFRIAFNMFDTDGNQRVDKSEFLVIISILAGAIKSIQDVEPKTKELLRRLIPFDEKPTLKALPVSRPKGLMERIFSGAWKEKHGDQTLDEYDSDSDSNEKKETSLERDYVDDNEGLQRRHMVATTLQLHLFGKRGTGVINYDHFYRFMDNLQTEVLELEFNEFSKGQTFITELDFAKILLRYTYLATDEYDVFLERLLQRVKDEKGISFNDFRDFCHFLNNLDDFTIAMRMYTLADRSISKDEFARAAKICTGYSLSEHLIDTVFAIFDADGDGLLHYKEFIAIMKDRLHRGFRVSGRFFDYNEALDAYDDPEYPMFQAWRHSVCRQLDYYIDSDALWH</sequence>
<feature type="region of interest" description="Disordered" evidence="9">
    <location>
        <begin position="273"/>
        <end position="296"/>
    </location>
</feature>
<evidence type="ECO:0000256" key="4">
    <source>
        <dbReference type="ARBA" id="ARBA00022792"/>
    </source>
</evidence>
<dbReference type="GO" id="GO:1990246">
    <property type="term" value="C:uniplex complex"/>
    <property type="evidence" value="ECO:0007669"/>
    <property type="project" value="TreeGrafter"/>
</dbReference>
<keyword evidence="8 10" id="KW-0472">Membrane</keyword>
<dbReference type="Pfam" id="PF13499">
    <property type="entry name" value="EF-hand_7"/>
    <property type="match status" value="1"/>
</dbReference>
<dbReference type="Proteomes" id="UP000504633">
    <property type="component" value="Unplaced"/>
</dbReference>
<proteinExistence type="predicted"/>
<dbReference type="CTD" id="286097"/>
<evidence type="ECO:0000313" key="13">
    <source>
        <dbReference type="RefSeq" id="XP_030078659.1"/>
    </source>
</evidence>
<dbReference type="InterPro" id="IPR018247">
    <property type="entry name" value="EF_Hand_1_Ca_BS"/>
</dbReference>
<feature type="domain" description="EF-hand" evidence="11">
    <location>
        <begin position="443"/>
        <end position="478"/>
    </location>
</feature>
<keyword evidence="5" id="KW-0106">Calcium</keyword>
<dbReference type="GO" id="GO:0005509">
    <property type="term" value="F:calcium ion binding"/>
    <property type="evidence" value="ECO:0007669"/>
    <property type="project" value="InterPro"/>
</dbReference>
<keyword evidence="7" id="KW-0496">Mitochondrion</keyword>